<dbReference type="PANTHER" id="PTHR10584">
    <property type="entry name" value="SUGAR KINASE"/>
    <property type="match status" value="1"/>
</dbReference>
<accession>A0A2M7BBU8</accession>
<dbReference type="InterPro" id="IPR029056">
    <property type="entry name" value="Ribokinase-like"/>
</dbReference>
<reference evidence="5" key="1">
    <citation type="submission" date="2017-09" db="EMBL/GenBank/DDBJ databases">
        <title>Depth-based differentiation of microbial function through sediment-hosted aquifers and enrichment of novel symbionts in the deep terrestrial subsurface.</title>
        <authorList>
            <person name="Probst A.J."/>
            <person name="Ladd B."/>
            <person name="Jarett J.K."/>
            <person name="Geller-Mcgrath D.E."/>
            <person name="Sieber C.M.K."/>
            <person name="Emerson J.B."/>
            <person name="Anantharaman K."/>
            <person name="Thomas B.C."/>
            <person name="Malmstrom R."/>
            <person name="Stieglmeier M."/>
            <person name="Klingl A."/>
            <person name="Woyke T."/>
            <person name="Ryan C.M."/>
            <person name="Banfield J.F."/>
        </authorList>
    </citation>
    <scope>NUCLEOTIDE SEQUENCE [LARGE SCALE GENOMIC DNA]</scope>
</reference>
<keyword evidence="1" id="KW-0808">Transferase</keyword>
<organism evidence="4 5">
    <name type="scientific">Candidatus Shapirobacteria bacterium CG03_land_8_20_14_0_80_39_12</name>
    <dbReference type="NCBI Taxonomy" id="1974879"/>
    <lineage>
        <taxon>Bacteria</taxon>
        <taxon>Candidatus Shapironibacteriota</taxon>
    </lineage>
</organism>
<evidence type="ECO:0000313" key="4">
    <source>
        <dbReference type="EMBL" id="PIV00540.1"/>
    </source>
</evidence>
<dbReference type="Gene3D" id="3.40.1190.20">
    <property type="match status" value="1"/>
</dbReference>
<proteinExistence type="predicted"/>
<evidence type="ECO:0000313" key="5">
    <source>
        <dbReference type="Proteomes" id="UP000229631"/>
    </source>
</evidence>
<dbReference type="EMBL" id="PEVC01000050">
    <property type="protein sequence ID" value="PIV00540.1"/>
    <property type="molecule type" value="Genomic_DNA"/>
</dbReference>
<dbReference type="SUPFAM" id="SSF53613">
    <property type="entry name" value="Ribokinase-like"/>
    <property type="match status" value="1"/>
</dbReference>
<dbReference type="Proteomes" id="UP000229631">
    <property type="component" value="Unassembled WGS sequence"/>
</dbReference>
<dbReference type="GO" id="GO:0016301">
    <property type="term" value="F:kinase activity"/>
    <property type="evidence" value="ECO:0007669"/>
    <property type="project" value="UniProtKB-KW"/>
</dbReference>
<keyword evidence="2" id="KW-0418">Kinase</keyword>
<comment type="caution">
    <text evidence="4">The sequence shown here is derived from an EMBL/GenBank/DDBJ whole genome shotgun (WGS) entry which is preliminary data.</text>
</comment>
<evidence type="ECO:0000256" key="2">
    <source>
        <dbReference type="ARBA" id="ARBA00022777"/>
    </source>
</evidence>
<sequence length="323" mass="35798">MFDVVSFGTATLDVFLRSSGMKVSESEIDKNICVRYGAKIEVDEIFFESGGGATNSVVTFSRQGLLVGCVAQIGDDFAGNKILTDLAKENIGNNLFDVQKGSYTDYSTILWAGDGGRTVLIYRGKSRLEMEEIKWEELDSKWFYISSLEGNLEVVKKLTDLGKPVAWNPGGRELAQKESLISLLPKITQLNVNKEEMEELLGMGKVEEIKELLIKAQTLPCKYVVITDDRRGAYLWDKESSSWYHSGIFEDSPRLETTGAGDAFGSGLVTGFIKNLSLEDSLWLASANASSVITQVGAKKGILKTRDLGFWPKEKLRIEKITF</sequence>
<dbReference type="PANTHER" id="PTHR10584:SF166">
    <property type="entry name" value="RIBOKINASE"/>
    <property type="match status" value="1"/>
</dbReference>
<protein>
    <recommendedName>
        <fullName evidence="3">Carbohydrate kinase PfkB domain-containing protein</fullName>
    </recommendedName>
</protein>
<gene>
    <name evidence="4" type="ORF">COS54_02800</name>
</gene>
<evidence type="ECO:0000259" key="3">
    <source>
        <dbReference type="Pfam" id="PF00294"/>
    </source>
</evidence>
<dbReference type="AlphaFoldDB" id="A0A2M7BBU8"/>
<evidence type="ECO:0000256" key="1">
    <source>
        <dbReference type="ARBA" id="ARBA00022679"/>
    </source>
</evidence>
<dbReference type="Pfam" id="PF00294">
    <property type="entry name" value="PfkB"/>
    <property type="match status" value="1"/>
</dbReference>
<feature type="domain" description="Carbohydrate kinase PfkB" evidence="3">
    <location>
        <begin position="29"/>
        <end position="301"/>
    </location>
</feature>
<dbReference type="InterPro" id="IPR011611">
    <property type="entry name" value="PfkB_dom"/>
</dbReference>
<name>A0A2M7BBU8_9BACT</name>